<dbReference type="NCBIfam" id="TIGR03745">
    <property type="entry name" value="conj_TIGR03745"/>
    <property type="match status" value="1"/>
</dbReference>
<dbReference type="Proteomes" id="UP000189177">
    <property type="component" value="Unassembled WGS sequence"/>
</dbReference>
<evidence type="ECO:0000256" key="1">
    <source>
        <dbReference type="SAM" id="Phobius"/>
    </source>
</evidence>
<reference evidence="3 4" key="1">
    <citation type="submission" date="2017-02" db="EMBL/GenBank/DDBJ databases">
        <title>Genomic diversity within the haloalkaliphilic genus Thioalkalivibrio.</title>
        <authorList>
            <person name="Ahn A.-C."/>
            <person name="Meier-Kolthoff J."/>
            <person name="Overmars L."/>
            <person name="Richter M."/>
            <person name="Woyke T."/>
            <person name="Sorokin D.Y."/>
            <person name="Muyzer G."/>
        </authorList>
    </citation>
    <scope>NUCLEOTIDE SEQUENCE [LARGE SCALE GENOMIC DNA]</scope>
    <source>
        <strain evidence="3 4">HL17</strain>
    </source>
</reference>
<dbReference type="AlphaFoldDB" id="A0A1V2ZY99"/>
<name>A0A1V2ZY99_9GAMM</name>
<evidence type="ECO:0000313" key="4">
    <source>
        <dbReference type="Proteomes" id="UP000189177"/>
    </source>
</evidence>
<gene>
    <name evidence="3" type="ORF">B1A74_07690</name>
</gene>
<sequence>MLNTCKRQWARARHILMTGVVVALHSTPAWAQNLPTAPEPDGGFEDGNWIDLMRGYIFEGAIVLGTLIAVASFLWVSWTALTKFNEARQGKAEWGEVGLLGVVGAVVLLVLSFFVNQAISIME</sequence>
<organism evidence="3 4">
    <name type="scientific">Thioalkalivibrio halophilus</name>
    <dbReference type="NCBI Taxonomy" id="252474"/>
    <lineage>
        <taxon>Bacteria</taxon>
        <taxon>Pseudomonadati</taxon>
        <taxon>Pseudomonadota</taxon>
        <taxon>Gammaproteobacteria</taxon>
        <taxon>Chromatiales</taxon>
        <taxon>Ectothiorhodospiraceae</taxon>
        <taxon>Thioalkalivibrio</taxon>
    </lineage>
</organism>
<feature type="chain" id="PRO_5010711194" evidence="2">
    <location>
        <begin position="32"/>
        <end position="123"/>
    </location>
</feature>
<feature type="signal peptide" evidence="2">
    <location>
        <begin position="1"/>
        <end position="31"/>
    </location>
</feature>
<dbReference type="Pfam" id="PF11190">
    <property type="entry name" value="DUF2976"/>
    <property type="match status" value="1"/>
</dbReference>
<dbReference type="STRING" id="252474.B1A74_07690"/>
<dbReference type="RefSeq" id="WP_017926574.1">
    <property type="nucleotide sequence ID" value="NZ_MUZR01000024.1"/>
</dbReference>
<evidence type="ECO:0000256" key="2">
    <source>
        <dbReference type="SAM" id="SignalP"/>
    </source>
</evidence>
<proteinExistence type="predicted"/>
<keyword evidence="1" id="KW-0812">Transmembrane</keyword>
<dbReference type="InterPro" id="IPR021356">
    <property type="entry name" value="Integr_conj_element_PFL4702"/>
</dbReference>
<comment type="caution">
    <text evidence="3">The sequence shown here is derived from an EMBL/GenBank/DDBJ whole genome shotgun (WGS) entry which is preliminary data.</text>
</comment>
<accession>A0A1V2ZY99</accession>
<feature type="transmembrane region" description="Helical" evidence="1">
    <location>
        <begin position="97"/>
        <end position="119"/>
    </location>
</feature>
<evidence type="ECO:0000313" key="3">
    <source>
        <dbReference type="EMBL" id="OOC10056.1"/>
    </source>
</evidence>
<dbReference type="EMBL" id="MUZR01000024">
    <property type="protein sequence ID" value="OOC10056.1"/>
    <property type="molecule type" value="Genomic_DNA"/>
</dbReference>
<keyword evidence="2" id="KW-0732">Signal</keyword>
<protein>
    <submittedName>
        <fullName evidence="3">Integrating conjugative element membrane protein</fullName>
    </submittedName>
</protein>
<feature type="transmembrane region" description="Helical" evidence="1">
    <location>
        <begin position="55"/>
        <end position="76"/>
    </location>
</feature>
<keyword evidence="1" id="KW-0472">Membrane</keyword>
<keyword evidence="1" id="KW-1133">Transmembrane helix</keyword>
<dbReference type="OrthoDB" id="5784566at2"/>
<keyword evidence="4" id="KW-1185">Reference proteome</keyword>